<dbReference type="EMBL" id="HG994363">
    <property type="protein sequence ID" value="CAF2052255.1"/>
    <property type="molecule type" value="Genomic_DNA"/>
</dbReference>
<dbReference type="PANTHER" id="PTHR33591:SF1">
    <property type="entry name" value="BETA-CAROTENE ISOMERASE D27, CHLOROPLASTIC"/>
    <property type="match status" value="1"/>
</dbReference>
<protein>
    <submittedName>
        <fullName evidence="2">(rape) hypothetical protein</fullName>
    </submittedName>
</protein>
<dbReference type="InterPro" id="IPR038938">
    <property type="entry name" value="D27-like"/>
</dbReference>
<dbReference type="InterPro" id="IPR025114">
    <property type="entry name" value="D27-like_C"/>
</dbReference>
<reference evidence="2" key="1">
    <citation type="submission" date="2021-01" db="EMBL/GenBank/DDBJ databases">
        <authorList>
            <consortium name="Genoscope - CEA"/>
            <person name="William W."/>
        </authorList>
    </citation>
    <scope>NUCLEOTIDE SEQUENCE</scope>
</reference>
<name>A0A816PS43_BRANA</name>
<dbReference type="GO" id="GO:0005506">
    <property type="term" value="F:iron ion binding"/>
    <property type="evidence" value="ECO:0007669"/>
    <property type="project" value="InterPro"/>
</dbReference>
<dbReference type="AlphaFoldDB" id="A0A816PS43"/>
<evidence type="ECO:0000313" key="2">
    <source>
        <dbReference type="EMBL" id="CAF2052255.1"/>
    </source>
</evidence>
<evidence type="ECO:0000259" key="1">
    <source>
        <dbReference type="Pfam" id="PF13225"/>
    </source>
</evidence>
<dbReference type="Proteomes" id="UP001295469">
    <property type="component" value="Chromosome A09"/>
</dbReference>
<feature type="domain" description="Beta-carotene isomerase D27-like C-terminal" evidence="1">
    <location>
        <begin position="161"/>
        <end position="242"/>
    </location>
</feature>
<sequence>MMNTKLSLSQTKIIGFTIRLNDTRTRYGRSSISATLSSKPAYSGELKVVKETSGTELLKKKNASNEDNFLSKIAINYLSKTLQDTAGMSSSSSKSTGYDSLVDTATRVAGNLDIKQQHELVLVALDRAFPAVILSLIKMLLPPSKLSREMFALFTTVFFAWLVGPSEVRETEVNGKKEKSMVFIKKCRFLEQTNCVGMCTHLCKIPSQIFIKNSLGMPIYMMPDFDDLSCKMMFGQEPPEIKDDPVMKQPCFQFCKNENVSANKITSFFFFFFFEH</sequence>
<dbReference type="Pfam" id="PF13225">
    <property type="entry name" value="D27-like_C"/>
    <property type="match status" value="1"/>
</dbReference>
<dbReference type="PANTHER" id="PTHR33591">
    <property type="entry name" value="BETA-CAROTENE ISOMERASE D27"/>
    <property type="match status" value="1"/>
</dbReference>
<accession>A0A816PS43</accession>
<organism evidence="2">
    <name type="scientific">Brassica napus</name>
    <name type="common">Rape</name>
    <dbReference type="NCBI Taxonomy" id="3708"/>
    <lineage>
        <taxon>Eukaryota</taxon>
        <taxon>Viridiplantae</taxon>
        <taxon>Streptophyta</taxon>
        <taxon>Embryophyta</taxon>
        <taxon>Tracheophyta</taxon>
        <taxon>Spermatophyta</taxon>
        <taxon>Magnoliopsida</taxon>
        <taxon>eudicotyledons</taxon>
        <taxon>Gunneridae</taxon>
        <taxon>Pentapetalae</taxon>
        <taxon>rosids</taxon>
        <taxon>malvids</taxon>
        <taxon>Brassicales</taxon>
        <taxon>Brassicaceae</taxon>
        <taxon>Brassiceae</taxon>
        <taxon>Brassica</taxon>
    </lineage>
</organism>
<gene>
    <name evidence="2" type="ORF">DARMORV10_A09P68380.1</name>
</gene>
<proteinExistence type="predicted"/>